<evidence type="ECO:0000256" key="5">
    <source>
        <dbReference type="SAM" id="Phobius"/>
    </source>
</evidence>
<keyword evidence="7" id="KW-1185">Reference proteome</keyword>
<keyword evidence="3 5" id="KW-1133">Transmembrane helix</keyword>
<dbReference type="GO" id="GO:0016020">
    <property type="term" value="C:membrane"/>
    <property type="evidence" value="ECO:0007669"/>
    <property type="project" value="UniProtKB-SubCell"/>
</dbReference>
<protein>
    <recommendedName>
        <fullName evidence="8">Transporter C5D6.04</fullName>
    </recommendedName>
</protein>
<keyword evidence="2 5" id="KW-0812">Transmembrane</keyword>
<organism evidence="6 7">
    <name type="scientific">Wickerhamiella sorbophila</name>
    <dbReference type="NCBI Taxonomy" id="45607"/>
    <lineage>
        <taxon>Eukaryota</taxon>
        <taxon>Fungi</taxon>
        <taxon>Dikarya</taxon>
        <taxon>Ascomycota</taxon>
        <taxon>Saccharomycotina</taxon>
        <taxon>Dipodascomycetes</taxon>
        <taxon>Dipodascales</taxon>
        <taxon>Trichomonascaceae</taxon>
        <taxon>Wickerhamiella</taxon>
    </lineage>
</organism>
<evidence type="ECO:0000256" key="1">
    <source>
        <dbReference type="ARBA" id="ARBA00004141"/>
    </source>
</evidence>
<dbReference type="Pfam" id="PF03547">
    <property type="entry name" value="Mem_trans"/>
    <property type="match status" value="1"/>
</dbReference>
<dbReference type="PANTHER" id="PTHR31794:SF2">
    <property type="entry name" value="AUXIN EFFLUX TRANSPORTER FAMILY PROTEIN (EUROFUNG)"/>
    <property type="match status" value="1"/>
</dbReference>
<dbReference type="Proteomes" id="UP000238350">
    <property type="component" value="Unassembled WGS sequence"/>
</dbReference>
<feature type="transmembrane region" description="Helical" evidence="5">
    <location>
        <begin position="269"/>
        <end position="291"/>
    </location>
</feature>
<proteinExistence type="predicted"/>
<dbReference type="GO" id="GO:0055085">
    <property type="term" value="P:transmembrane transport"/>
    <property type="evidence" value="ECO:0007669"/>
    <property type="project" value="InterPro"/>
</dbReference>
<dbReference type="RefSeq" id="XP_024663145.1">
    <property type="nucleotide sequence ID" value="XM_024807377.1"/>
</dbReference>
<dbReference type="AlphaFoldDB" id="A0A2T0FE35"/>
<evidence type="ECO:0000313" key="7">
    <source>
        <dbReference type="Proteomes" id="UP000238350"/>
    </source>
</evidence>
<dbReference type="GO" id="GO:0005783">
    <property type="term" value="C:endoplasmic reticulum"/>
    <property type="evidence" value="ECO:0007669"/>
    <property type="project" value="TreeGrafter"/>
</dbReference>
<feature type="transmembrane region" description="Helical" evidence="5">
    <location>
        <begin position="62"/>
        <end position="82"/>
    </location>
</feature>
<comment type="subcellular location">
    <subcellularLocation>
        <location evidence="1">Membrane</location>
        <topology evidence="1">Multi-pass membrane protein</topology>
    </subcellularLocation>
</comment>
<feature type="transmembrane region" description="Helical" evidence="5">
    <location>
        <begin position="29"/>
        <end position="50"/>
    </location>
</feature>
<dbReference type="STRING" id="45607.A0A2T0FE35"/>
<feature type="transmembrane region" description="Helical" evidence="5">
    <location>
        <begin position="311"/>
        <end position="335"/>
    </location>
</feature>
<keyword evidence="4 5" id="KW-0472">Membrane</keyword>
<dbReference type="OrthoDB" id="2499604at2759"/>
<dbReference type="GeneID" id="36514568"/>
<feature type="transmembrane region" description="Helical" evidence="5">
    <location>
        <begin position="240"/>
        <end position="257"/>
    </location>
</feature>
<name>A0A2T0FE35_9ASCO</name>
<evidence type="ECO:0008006" key="8">
    <source>
        <dbReference type="Google" id="ProtNLM"/>
    </source>
</evidence>
<comment type="caution">
    <text evidence="6">The sequence shown here is derived from an EMBL/GenBank/DDBJ whole genome shotgun (WGS) entry which is preliminary data.</text>
</comment>
<feature type="transmembrane region" description="Helical" evidence="5">
    <location>
        <begin position="347"/>
        <end position="364"/>
    </location>
</feature>
<evidence type="ECO:0000256" key="4">
    <source>
        <dbReference type="ARBA" id="ARBA00023136"/>
    </source>
</evidence>
<evidence type="ECO:0000256" key="3">
    <source>
        <dbReference type="ARBA" id="ARBA00022989"/>
    </source>
</evidence>
<accession>A0A2T0FE35</accession>
<evidence type="ECO:0000256" key="2">
    <source>
        <dbReference type="ARBA" id="ARBA00022692"/>
    </source>
</evidence>
<reference evidence="6 7" key="1">
    <citation type="submission" date="2017-04" db="EMBL/GenBank/DDBJ databases">
        <title>Genome sequencing of [Candida] sorbophila.</title>
        <authorList>
            <person name="Ahn J.O."/>
        </authorList>
    </citation>
    <scope>NUCLEOTIDE SEQUENCE [LARGE SCALE GENOMIC DNA]</scope>
    <source>
        <strain evidence="6 7">DS02</strain>
    </source>
</reference>
<feature type="transmembrane region" description="Helical" evidence="5">
    <location>
        <begin position="94"/>
        <end position="115"/>
    </location>
</feature>
<evidence type="ECO:0000313" key="6">
    <source>
        <dbReference type="EMBL" id="PRT53199.1"/>
    </source>
</evidence>
<gene>
    <name evidence="6" type="ORF">B9G98_00819</name>
</gene>
<dbReference type="InterPro" id="IPR004776">
    <property type="entry name" value="Mem_transp_PIN-like"/>
</dbReference>
<feature type="transmembrane region" description="Helical" evidence="5">
    <location>
        <begin position="384"/>
        <end position="405"/>
    </location>
</feature>
<dbReference type="PANTHER" id="PTHR31794">
    <property type="entry name" value="AUXIN EFFLUX TRANSPORTER FAMILY PROTEIN (EUROFUNG)"/>
    <property type="match status" value="1"/>
</dbReference>
<sequence>MSVLGTPPMVEAPEAIVYDDEPSFSSLQVAFLALQAVTQTIIICLIGYWAARKGILTRAAQINLSSLNVMVATPCLVFSKMASSLSLSTLVDVSVIPVLFVVMTGVSYLAGRACSRFFKFTERETKFVIAMAVFGNSNSLPVSVTIALANTLPMLRWPDIPGDNSDKVVSRGILYLLIFQQLGQMLRWSWGYNSLLAGQADPNEESLPTVVDPSSVQPSQKTRVWRTFVSDLYQFMNPPLWAMLAAVIVASIPPAKYELYEKGGFVANTLGLAITQIGRTAIPLILLTLGANLAPTIDNGHLRKAPRHNEMVFASLFSRMVLPALVLLPGIALAVRYLGISIMDDPIFLVAMFLLTVSPPAIQLSQICQLNHVYELEMASILFWGYSILTLPFTIFIVVGSLRVLGWAGVLD</sequence>
<dbReference type="EMBL" id="NDIQ01000001">
    <property type="protein sequence ID" value="PRT53199.1"/>
    <property type="molecule type" value="Genomic_DNA"/>
</dbReference>
<feature type="transmembrane region" description="Helical" evidence="5">
    <location>
        <begin position="127"/>
        <end position="149"/>
    </location>
</feature>